<comment type="subcellular location">
    <subcellularLocation>
        <location evidence="2">Membrane</location>
    </subcellularLocation>
    <subcellularLocation>
        <location evidence="1">Plastid</location>
        <location evidence="1">Chloroplast</location>
    </subcellularLocation>
</comment>
<evidence type="ECO:0000313" key="9">
    <source>
        <dbReference type="EMBL" id="OAE22417.1"/>
    </source>
</evidence>
<dbReference type="GO" id="GO:0009707">
    <property type="term" value="C:chloroplast outer membrane"/>
    <property type="evidence" value="ECO:0007669"/>
    <property type="project" value="TreeGrafter"/>
</dbReference>
<dbReference type="Gene3D" id="3.40.50.2000">
    <property type="entry name" value="Glycogen Phosphorylase B"/>
    <property type="match status" value="1"/>
</dbReference>
<dbReference type="PANTHER" id="PTHR46132:SF1">
    <property type="entry name" value="DIGALACTOSYLDIACYLGLYCEROL SYNTHASE 2, CHLOROPLASTIC"/>
    <property type="match status" value="1"/>
</dbReference>
<keyword evidence="5" id="KW-0934">Plastid</keyword>
<comment type="caution">
    <text evidence="9">The sequence shown here is derived from an EMBL/GenBank/DDBJ whole genome shotgun (WGS) entry which is preliminary data.</text>
</comment>
<accession>A0A176VP34</accession>
<feature type="region of interest" description="Disordered" evidence="8">
    <location>
        <begin position="83"/>
        <end position="102"/>
    </location>
</feature>
<gene>
    <name evidence="9" type="ORF">AXG93_2381s1130</name>
</gene>
<dbReference type="SUPFAM" id="SSF53756">
    <property type="entry name" value="UDP-Glycosyltransferase/glycogen phosphorylase"/>
    <property type="match status" value="1"/>
</dbReference>
<name>A0A176VP34_MARPO</name>
<dbReference type="GO" id="GO:0046481">
    <property type="term" value="F:digalactosyldiacylglycerol synthase activity"/>
    <property type="evidence" value="ECO:0007669"/>
    <property type="project" value="InterPro"/>
</dbReference>
<keyword evidence="10" id="KW-1185">Reference proteome</keyword>
<evidence type="ECO:0000256" key="8">
    <source>
        <dbReference type="SAM" id="MobiDB-lite"/>
    </source>
</evidence>
<protein>
    <recommendedName>
        <fullName evidence="11">Digalactosyldiacylglycerol synthase</fullName>
    </recommendedName>
</protein>
<reference evidence="9" key="1">
    <citation type="submission" date="2016-03" db="EMBL/GenBank/DDBJ databases">
        <title>Mechanisms controlling the formation of the plant cell surface in tip-growing cells are functionally conserved among land plants.</title>
        <authorList>
            <person name="Honkanen S."/>
            <person name="Jones V.A."/>
            <person name="Morieri G."/>
            <person name="Champion C."/>
            <person name="Hetherington A.J."/>
            <person name="Kelly S."/>
            <person name="Saint-Marcoux D."/>
            <person name="Proust H."/>
            <person name="Prescott H."/>
            <person name="Dolan L."/>
        </authorList>
    </citation>
    <scope>NUCLEOTIDE SEQUENCE [LARGE SCALE GENOMIC DNA]</scope>
    <source>
        <tissue evidence="9">Whole gametophyte</tissue>
    </source>
</reference>
<keyword evidence="7" id="KW-0472">Membrane</keyword>
<evidence type="ECO:0000313" key="10">
    <source>
        <dbReference type="Proteomes" id="UP000077202"/>
    </source>
</evidence>
<evidence type="ECO:0000256" key="3">
    <source>
        <dbReference type="ARBA" id="ARBA00009481"/>
    </source>
</evidence>
<dbReference type="Proteomes" id="UP000077202">
    <property type="component" value="Unassembled WGS sequence"/>
</dbReference>
<dbReference type="EMBL" id="LVLJ01003206">
    <property type="protein sequence ID" value="OAE22417.1"/>
    <property type="molecule type" value="Genomic_DNA"/>
</dbReference>
<feature type="compositionally biased region" description="Basic and acidic residues" evidence="8">
    <location>
        <begin position="188"/>
        <end position="200"/>
    </location>
</feature>
<feature type="region of interest" description="Disordered" evidence="8">
    <location>
        <begin position="168"/>
        <end position="207"/>
    </location>
</feature>
<keyword evidence="4" id="KW-0150">Chloroplast</keyword>
<organism evidence="9 10">
    <name type="scientific">Marchantia polymorpha subsp. ruderalis</name>
    <dbReference type="NCBI Taxonomy" id="1480154"/>
    <lineage>
        <taxon>Eukaryota</taxon>
        <taxon>Viridiplantae</taxon>
        <taxon>Streptophyta</taxon>
        <taxon>Embryophyta</taxon>
        <taxon>Marchantiophyta</taxon>
        <taxon>Marchantiopsida</taxon>
        <taxon>Marchantiidae</taxon>
        <taxon>Marchantiales</taxon>
        <taxon>Marchantiaceae</taxon>
        <taxon>Marchantia</taxon>
    </lineage>
</organism>
<comment type="similarity">
    <text evidence="3">Belongs to the glycosyltransferase group 1 family. Glycosyltransferase 4 subfamily.</text>
</comment>
<evidence type="ECO:0008006" key="11">
    <source>
        <dbReference type="Google" id="ProtNLM"/>
    </source>
</evidence>
<evidence type="ECO:0000256" key="5">
    <source>
        <dbReference type="ARBA" id="ARBA00022640"/>
    </source>
</evidence>
<feature type="region of interest" description="Disordered" evidence="8">
    <location>
        <begin position="115"/>
        <end position="156"/>
    </location>
</feature>
<dbReference type="AlphaFoldDB" id="A0A176VP34"/>
<dbReference type="GO" id="GO:0019375">
    <property type="term" value="P:galactolipid biosynthetic process"/>
    <property type="evidence" value="ECO:0007669"/>
    <property type="project" value="TreeGrafter"/>
</dbReference>
<evidence type="ECO:0000256" key="4">
    <source>
        <dbReference type="ARBA" id="ARBA00022528"/>
    </source>
</evidence>
<evidence type="ECO:0000256" key="1">
    <source>
        <dbReference type="ARBA" id="ARBA00004229"/>
    </source>
</evidence>
<evidence type="ECO:0000256" key="2">
    <source>
        <dbReference type="ARBA" id="ARBA00004370"/>
    </source>
</evidence>
<dbReference type="InterPro" id="IPR044525">
    <property type="entry name" value="DGDG1/2"/>
</dbReference>
<dbReference type="FunFam" id="3.40.50.2000:FF:000067">
    <property type="entry name" value="Digalactosyldiacylglycerol synthase 1, chloroplastic"/>
    <property type="match status" value="1"/>
</dbReference>
<dbReference type="CDD" id="cd01635">
    <property type="entry name" value="Glycosyltransferase_GTB-type"/>
    <property type="match status" value="1"/>
</dbReference>
<dbReference type="PANTHER" id="PTHR46132">
    <property type="entry name" value="DIGALACTOSYLDIACYLGLYCEROL SYNTHASE 2, CHLOROPLASTIC"/>
    <property type="match status" value="1"/>
</dbReference>
<evidence type="ECO:0000256" key="7">
    <source>
        <dbReference type="ARBA" id="ARBA00023136"/>
    </source>
</evidence>
<sequence length="884" mass="98985">MTPWNGDDSSGVGVSAPAERALSFISKSLHDVQKSANRDLKLMSQRAKSFRDLANTLDKEWEKGVETFTLPLSKNSSNLLRKIRETGPPLSGPPFSPITSISSKDNSDFLKNLAPSLPNFRRSHSDPNFNNRLTDEASSGRAGGGPAFNSQDSKSGWDLMPKYVPSSQRGGGWADWSQPKPFPGIRVNDGDWPRVKERTGGSKKYQTKIDDWEPIRRAKESVKESLKELESTAATSKTPAEFFENVKKTEFFENVKKNLKLTPIKQSAFGAKTEFENDVAPLDVTELLENLVRQSEPWLDQLGVKKDVSEKLCEALRSYKRKEQPAALNSDSREISTSNKAVVKSVDDLDLRIASVVQSTGYRYKGGLFGEQAAATDDDDGRRNIAIVTTASLPWMTGTAVNPLFRAAYLAKSGKQKVTLLVPWLSQKDQELVYPNHMTFDSPADQETYVRNWLEARVGFRPDFKIAFYPGKFSTEKRSILAAGDISQFIPDREADVAVLEEPEHLTWYYHGRRWTDKFQHVVGVVHTNYLEYVKREKNGPLQAFFLEHVNNWMARIYCHKVIRLSGATQMFPKSMVCNVHGVSPKFLHIGEEIATHSKEGKVTFNKGAYFLGKMIWGKGYRELVDLLNQHKDELGAMDVDVYGNGEDSAEVEATSKKLGLRVNFHRGRDHADDTLHGYKVFINPSISDVVCTTTAEALAMGKIVVCADHPSNEFFESFPNCFIYKNSEEFVQKVKEAMASEPVPLTAEQRYLLSWEAATDRFLDCAELDKLPPKNGSLETVLPTSGEEVAEKKKTMSLSMSMPNLGEAVDKGLAFTHFFLSGIEQARNVSGALPGTMHPDSQFCRDLNLPPPLVQRPVYTCSMVAPLFADLSKSYLQYDTYYS</sequence>
<dbReference type="Pfam" id="PF13692">
    <property type="entry name" value="Glyco_trans_1_4"/>
    <property type="match status" value="1"/>
</dbReference>
<evidence type="ECO:0000256" key="6">
    <source>
        <dbReference type="ARBA" id="ARBA00022679"/>
    </source>
</evidence>
<proteinExistence type="inferred from homology"/>
<keyword evidence="6" id="KW-0808">Transferase</keyword>